<comment type="subcellular location">
    <subcellularLocation>
        <location evidence="1 7">Cell outer membrane</location>
        <topology evidence="1 7">Multi-pass membrane protein</topology>
    </subcellularLocation>
</comment>
<evidence type="ECO:0000256" key="5">
    <source>
        <dbReference type="ARBA" id="ARBA00023136"/>
    </source>
</evidence>
<reference evidence="10" key="1">
    <citation type="submission" date="2021-02" db="EMBL/GenBank/DDBJ databases">
        <title>Salinimicrobium sp. nov. isolated from seawater in Tongyeong, Republic of Korea.</title>
        <authorList>
            <person name="Lee S.-J."/>
        </authorList>
    </citation>
    <scope>NUCLEOTIDE SEQUENCE</scope>
    <source>
        <strain evidence="10">HN-2-9-2</strain>
    </source>
</reference>
<evidence type="ECO:0000256" key="1">
    <source>
        <dbReference type="ARBA" id="ARBA00004571"/>
    </source>
</evidence>
<feature type="domain" description="TonB-dependent receptor plug" evidence="9">
    <location>
        <begin position="119"/>
        <end position="243"/>
    </location>
</feature>
<evidence type="ECO:0000256" key="6">
    <source>
        <dbReference type="ARBA" id="ARBA00023237"/>
    </source>
</evidence>
<dbReference type="InterPro" id="IPR012910">
    <property type="entry name" value="Plug_dom"/>
</dbReference>
<dbReference type="Gene3D" id="2.170.130.10">
    <property type="entry name" value="TonB-dependent receptor, plug domain"/>
    <property type="match status" value="1"/>
</dbReference>
<keyword evidence="4 7" id="KW-0812">Transmembrane</keyword>
<dbReference type="SUPFAM" id="SSF56935">
    <property type="entry name" value="Porins"/>
    <property type="match status" value="1"/>
</dbReference>
<evidence type="ECO:0000256" key="8">
    <source>
        <dbReference type="SAM" id="SignalP"/>
    </source>
</evidence>
<keyword evidence="3 7" id="KW-1134">Transmembrane beta strand</keyword>
<dbReference type="InterPro" id="IPR008969">
    <property type="entry name" value="CarboxyPept-like_regulatory"/>
</dbReference>
<feature type="signal peptide" evidence="8">
    <location>
        <begin position="1"/>
        <end position="22"/>
    </location>
</feature>
<proteinExistence type="inferred from homology"/>
<protein>
    <submittedName>
        <fullName evidence="10">SusC/RagA family TonB-linked outer membrane protein</fullName>
    </submittedName>
</protein>
<dbReference type="InterPro" id="IPR039426">
    <property type="entry name" value="TonB-dep_rcpt-like"/>
</dbReference>
<comment type="similarity">
    <text evidence="7">Belongs to the TonB-dependent receptor family.</text>
</comment>
<evidence type="ECO:0000259" key="9">
    <source>
        <dbReference type="Pfam" id="PF07715"/>
    </source>
</evidence>
<dbReference type="Pfam" id="PF13715">
    <property type="entry name" value="CarbopepD_reg_2"/>
    <property type="match status" value="1"/>
</dbReference>
<keyword evidence="11" id="KW-1185">Reference proteome</keyword>
<evidence type="ECO:0000256" key="7">
    <source>
        <dbReference type="PROSITE-ProRule" id="PRU01360"/>
    </source>
</evidence>
<dbReference type="NCBIfam" id="TIGR04056">
    <property type="entry name" value="OMP_RagA_SusC"/>
    <property type="match status" value="1"/>
</dbReference>
<feature type="chain" id="PRO_5045583343" evidence="8">
    <location>
        <begin position="23"/>
        <end position="1137"/>
    </location>
</feature>
<keyword evidence="6 7" id="KW-0998">Cell outer membrane</keyword>
<dbReference type="Pfam" id="PF07715">
    <property type="entry name" value="Plug"/>
    <property type="match status" value="1"/>
</dbReference>
<dbReference type="PROSITE" id="PS52016">
    <property type="entry name" value="TONB_DEPENDENT_REC_3"/>
    <property type="match status" value="1"/>
</dbReference>
<dbReference type="InterPro" id="IPR036942">
    <property type="entry name" value="Beta-barrel_TonB_sf"/>
</dbReference>
<dbReference type="InterPro" id="IPR037066">
    <property type="entry name" value="Plug_dom_sf"/>
</dbReference>
<sequence length="1137" mass="125138">MKIKLFILFGFALGLFSQNMVAQDQTISGTITDAQNGMPLPGVTVVEKGTMNGAVTDMDGNYMIDVPSDAVLVFSMVGFTTREITVGQQSTIDVQLTADVQALDEVVVTALGIKRETKKLGYAMSEVEGDEISKTNTVSPVRGLQGKVAGVSIGSSDGGLFGNSKIQIRGISSLNSNNNQPIFVIDGVILENSVADEAADWSASANDYGNILKNLNPDNYESVSVLKGAAATALYGSRGINGVVIIQTKDGSGVRGLGVTVSQTVGIEDVYRQPALQNEFGPGTLPGYVGYGRQDSNGDYYRFSPEFYYNTDGNPTLINHAGGGLSYGPRFDSSVMIEDYDGNLIPYVANEDNMKDAYDTGWNSNTHFAIKGGNEKATFYLSDSYSYRTGVLPNNSFDRNTLAFRASYEVAPWLKANGSVTFTQSASKNARNDFSEIFATGGFERIYNTSKYSQRRYWQAEHGGIPNSDYGDEYAYAPNAGLWFSFNTANAVQEETVVRPVVSLSASLTDWLTLAVEGNMNYYTTRFENKNLGSGLANEGGGYELNHTRNVSRTGKITLNANTQINEDFSAQVLLGGEIWDQEKSQSNVRTDGGLVFPGNFFIDNSKRDPIGFASVFGTKQINSLYFLTSFGYQDQVFLDITGRNDWSSALVYTDGTGNNSYFYPSVSTSWIFDQTFEMPEWVTFGKLRASWAQVGSDTDPYLINPGYQIGSFEMENGNFVPWNNISTTLVDRSIEPERKNSFEIGADLRFLENRIGLDVAYYDETIKNQIGSVPIPRESGYNNLFTNVGTLKNYGLELSLTVDPIRTENFRWRSTFNYWDNTTKVTELHEDYGEYKVLGGYTNYGNYRIGSVAFEGGEYGVLMSDSSKKLWQSTDANGNPIDDPRNGMPILKYSDANRGAVYTRSGVVEEIGKIQPDFEGSWSNEFSYKGLTLSVLLDARFGGHIASYSSKYGTAYGYLEESLDGRAPEYGGVTWTSEYADTQGQVFEDGIIPEGVFGPDQSVTAPDGTIVNVGGMTFQEAYDQGYVEPTHAGYYHYFNNAWSSGVVNDDWFTELEYIALRNISIGYNFPSNISDKIKAQNLYIGINGHNLGYLHNSLPNDIHPEGFRGTTSSASFLERSFTPYTASYSMTVSIDF</sequence>
<dbReference type="SUPFAM" id="SSF49464">
    <property type="entry name" value="Carboxypeptidase regulatory domain-like"/>
    <property type="match status" value="1"/>
</dbReference>
<organism evidence="10 11">
    <name type="scientific">Salinimicrobium tongyeongense</name>
    <dbReference type="NCBI Taxonomy" id="2809707"/>
    <lineage>
        <taxon>Bacteria</taxon>
        <taxon>Pseudomonadati</taxon>
        <taxon>Bacteroidota</taxon>
        <taxon>Flavobacteriia</taxon>
        <taxon>Flavobacteriales</taxon>
        <taxon>Flavobacteriaceae</taxon>
        <taxon>Salinimicrobium</taxon>
    </lineage>
</organism>
<dbReference type="RefSeq" id="WP_265165337.1">
    <property type="nucleotide sequence ID" value="NZ_CP069620.1"/>
</dbReference>
<keyword evidence="2 7" id="KW-0813">Transport</keyword>
<dbReference type="Gene3D" id="2.40.170.20">
    <property type="entry name" value="TonB-dependent receptor, beta-barrel domain"/>
    <property type="match status" value="1"/>
</dbReference>
<evidence type="ECO:0000256" key="4">
    <source>
        <dbReference type="ARBA" id="ARBA00022692"/>
    </source>
</evidence>
<keyword evidence="8" id="KW-0732">Signal</keyword>
<name>A0ABY6NUV0_9FLAO</name>
<dbReference type="Gene3D" id="2.60.40.1120">
    <property type="entry name" value="Carboxypeptidase-like, regulatory domain"/>
    <property type="match status" value="1"/>
</dbReference>
<evidence type="ECO:0000313" key="11">
    <source>
        <dbReference type="Proteomes" id="UP001163981"/>
    </source>
</evidence>
<accession>A0ABY6NUV0</accession>
<dbReference type="NCBIfam" id="TIGR04057">
    <property type="entry name" value="SusC_RagA_signa"/>
    <property type="match status" value="1"/>
</dbReference>
<dbReference type="InterPro" id="IPR023996">
    <property type="entry name" value="TonB-dep_OMP_SusC/RagA"/>
</dbReference>
<dbReference type="EMBL" id="CP069620">
    <property type="protein sequence ID" value="UZH56699.1"/>
    <property type="molecule type" value="Genomic_DNA"/>
</dbReference>
<evidence type="ECO:0000256" key="3">
    <source>
        <dbReference type="ARBA" id="ARBA00022452"/>
    </source>
</evidence>
<keyword evidence="5 7" id="KW-0472">Membrane</keyword>
<gene>
    <name evidence="10" type="ORF">JRG66_07550</name>
</gene>
<dbReference type="InterPro" id="IPR023997">
    <property type="entry name" value="TonB-dep_OMP_SusC/RagA_CS"/>
</dbReference>
<evidence type="ECO:0000256" key="2">
    <source>
        <dbReference type="ARBA" id="ARBA00022448"/>
    </source>
</evidence>
<evidence type="ECO:0000313" key="10">
    <source>
        <dbReference type="EMBL" id="UZH56699.1"/>
    </source>
</evidence>
<dbReference type="Proteomes" id="UP001163981">
    <property type="component" value="Chromosome"/>
</dbReference>